<feature type="compositionally biased region" description="Low complexity" evidence="1">
    <location>
        <begin position="84"/>
        <end position="93"/>
    </location>
</feature>
<name>A0A833T846_PHYIN</name>
<keyword evidence="5" id="KW-1185">Reference proteome</keyword>
<evidence type="ECO:0000313" key="2">
    <source>
        <dbReference type="EMBL" id="KAF4035411.1"/>
    </source>
</evidence>
<dbReference type="EMBL" id="WSZM01000318">
    <property type="protein sequence ID" value="KAF4035411.1"/>
    <property type="molecule type" value="Genomic_DNA"/>
</dbReference>
<dbReference type="PANTHER" id="PTHR10257">
    <property type="entry name" value="SERINE/THREONINE PROTEIN PHOSPHATASE 2A PP2A REGULATORY SUBUNIT B"/>
    <property type="match status" value="1"/>
</dbReference>
<evidence type="ECO:0000313" key="3">
    <source>
        <dbReference type="EMBL" id="KAF4132159.1"/>
    </source>
</evidence>
<evidence type="ECO:0000313" key="5">
    <source>
        <dbReference type="Proteomes" id="UP000602510"/>
    </source>
</evidence>
<dbReference type="Proteomes" id="UP000602510">
    <property type="component" value="Unassembled WGS sequence"/>
</dbReference>
<sequence length="609" mass="67282">MSRTGNSDEAAKARGGSKLRASRVRRQRDRERSLDEDELEQRFGRANLSLSAPVFVPAAERTALSTPVTPKRSMAFVTERRGPSSSTASTVSSRRPKRSATAAASARLHKNIEVAAKKNQQQSLQQMSRAAPHGSNGSAQSKPRRQRMGTKELNKQGKAQPSAKDVAVSMRERHRRKLSLTSTELQAQETTPEVEVGSAPSTKQDADDVYPEAGGSAFPQQLTLFSQQKRLPQRVASRDDVIDTIFKALFARSEGRRNRPRQALSAFGDDTGTDTDEPNEEFVKRGLANALFRDQLNLHAPSSLPTAVTPATAADSLITPTFMHALVNALRFEDFRTASARLDIVRAIHKSCPTKRLHLARALADATALRVEYVKAVAARAQMLGVEKTSTRVIADHVHDHGHGFTEFVRYSIEHVEESLVDTPPPEESDAALELEEQQKELARNCMTSLVSLWRAHWVDPAGSDDEELISCAGQFVAYMPSVTSPLLKRLLSAWPTRYPKQEVGAIRMVARVIMSGPPLNQVDPSQVLQRRVFTRLARALQSPNVDVAKEALAFTCCQFALVHFVGRDEVIYKAVTVALHNNVEGHWHHGVRTTSETNFDRALDFASK</sequence>
<feature type="compositionally biased region" description="Polar residues" evidence="1">
    <location>
        <begin position="179"/>
        <end position="191"/>
    </location>
</feature>
<dbReference type="SUPFAM" id="SSF48371">
    <property type="entry name" value="ARM repeat"/>
    <property type="match status" value="1"/>
</dbReference>
<reference evidence="2" key="1">
    <citation type="submission" date="2020-04" db="EMBL/GenBank/DDBJ databases">
        <title>Hybrid Assembly of Korean Phytophthora infestans isolates.</title>
        <authorList>
            <person name="Prokchorchik M."/>
            <person name="Lee Y."/>
            <person name="Seo J."/>
            <person name="Cho J.-H."/>
            <person name="Park Y.-E."/>
            <person name="Jang D.-C."/>
            <person name="Im J.-S."/>
            <person name="Choi J.-G."/>
            <person name="Park H.-J."/>
            <person name="Lee G.-B."/>
            <person name="Lee Y.-G."/>
            <person name="Hong S.-Y."/>
            <person name="Cho K."/>
            <person name="Sohn K.H."/>
        </authorList>
    </citation>
    <scope>NUCLEOTIDE SEQUENCE</scope>
    <source>
        <strain evidence="2">KR_1_A1</strain>
        <strain evidence="3">KR_2_A2</strain>
    </source>
</reference>
<dbReference type="Gene3D" id="1.25.10.10">
    <property type="entry name" value="Leucine-rich Repeat Variant"/>
    <property type="match status" value="1"/>
</dbReference>
<evidence type="ECO:0000256" key="1">
    <source>
        <dbReference type="SAM" id="MobiDB-lite"/>
    </source>
</evidence>
<comment type="caution">
    <text evidence="2">The sequence shown here is derived from an EMBL/GenBank/DDBJ whole genome shotgun (WGS) entry which is preliminary data.</text>
</comment>
<dbReference type="InterPro" id="IPR002554">
    <property type="entry name" value="PP2A_B56"/>
</dbReference>
<dbReference type="EMBL" id="JAACNO010002594">
    <property type="protein sequence ID" value="KAF4132159.1"/>
    <property type="molecule type" value="Genomic_DNA"/>
</dbReference>
<dbReference type="PANTHER" id="PTHR10257:SF3">
    <property type="entry name" value="SERINE_THREONINE-PROTEIN PHOSPHATASE 2A 56 KDA REGULATORY SUBUNIT GAMMA ISOFORM"/>
    <property type="match status" value="1"/>
</dbReference>
<feature type="region of interest" description="Disordered" evidence="1">
    <location>
        <begin position="1"/>
        <end position="208"/>
    </location>
</feature>
<dbReference type="AlphaFoldDB" id="A0A833T846"/>
<proteinExistence type="predicted"/>
<organism evidence="2 5">
    <name type="scientific">Phytophthora infestans</name>
    <name type="common">Potato late blight agent</name>
    <name type="synonym">Botrytis infestans</name>
    <dbReference type="NCBI Taxonomy" id="4787"/>
    <lineage>
        <taxon>Eukaryota</taxon>
        <taxon>Sar</taxon>
        <taxon>Stramenopiles</taxon>
        <taxon>Oomycota</taxon>
        <taxon>Peronosporomycetes</taxon>
        <taxon>Peronosporales</taxon>
        <taxon>Peronosporaceae</taxon>
        <taxon>Phytophthora</taxon>
    </lineage>
</organism>
<dbReference type="GO" id="GO:0019888">
    <property type="term" value="F:protein phosphatase regulator activity"/>
    <property type="evidence" value="ECO:0007669"/>
    <property type="project" value="InterPro"/>
</dbReference>
<dbReference type="InterPro" id="IPR016024">
    <property type="entry name" value="ARM-type_fold"/>
</dbReference>
<dbReference type="GO" id="GO:0007165">
    <property type="term" value="P:signal transduction"/>
    <property type="evidence" value="ECO:0007669"/>
    <property type="project" value="InterPro"/>
</dbReference>
<dbReference type="Pfam" id="PF01603">
    <property type="entry name" value="B56"/>
    <property type="match status" value="1"/>
</dbReference>
<protein>
    <submittedName>
        <fullName evidence="2">Protein phosphatase 2A regulatory B subunit (B56 family)</fullName>
    </submittedName>
</protein>
<dbReference type="EMBL" id="JAACNO010002251">
    <property type="protein sequence ID" value="KAF4134881.1"/>
    <property type="molecule type" value="Genomic_DNA"/>
</dbReference>
<evidence type="ECO:0000313" key="4">
    <source>
        <dbReference type="EMBL" id="KAF4134881.1"/>
    </source>
</evidence>
<gene>
    <name evidence="2" type="ORF">GN244_ATG12584</name>
    <name evidence="4" type="ORF">GN958_ATG15931</name>
    <name evidence="3" type="ORF">GN958_ATG18650</name>
</gene>
<dbReference type="FunFam" id="1.25.10.10:FF:000589">
    <property type="entry name" value="Uncharacterized protein"/>
    <property type="match status" value="1"/>
</dbReference>
<accession>A0A833T846</accession>
<feature type="compositionally biased region" description="Basic residues" evidence="1">
    <location>
        <begin position="15"/>
        <end position="27"/>
    </location>
</feature>
<dbReference type="InterPro" id="IPR011989">
    <property type="entry name" value="ARM-like"/>
</dbReference>
<dbReference type="GO" id="GO:0000159">
    <property type="term" value="C:protein phosphatase type 2A complex"/>
    <property type="evidence" value="ECO:0007669"/>
    <property type="project" value="InterPro"/>
</dbReference>
<dbReference type="Proteomes" id="UP000704712">
    <property type="component" value="Unassembled WGS sequence"/>
</dbReference>
<feature type="region of interest" description="Disordered" evidence="1">
    <location>
        <begin position="258"/>
        <end position="278"/>
    </location>
</feature>
<feature type="compositionally biased region" description="Polar residues" evidence="1">
    <location>
        <begin position="118"/>
        <end position="128"/>
    </location>
</feature>